<dbReference type="OrthoDB" id="9779910at2"/>
<dbReference type="PANTHER" id="PTHR47505">
    <property type="entry name" value="DNA UTILIZATION PROTEIN YHGH"/>
    <property type="match status" value="1"/>
</dbReference>
<sequence>MIKKYWKDFLSLIYPNVCYNCEVALVEGEEKICLRCFRDFPLTHYHEMESNPLLQSTSGNLKVKGAFCYMKFNKAGIAQKLLHELKYKNNASVGLLLGEWFANYIKEDLLAADIDAIIPVPLHKNKQRKRGYNQSEVITRGLNKVTGIEVLNDVMIRTKNVSSQTKKGKVDRWQNVDALYMLENVKVLDGRRVLLLDDVITTGATIGTAAEVLAESEVQEIYLGCIASGK</sequence>
<accession>A0A1W2GE68</accession>
<dbReference type="InterPro" id="IPR051910">
    <property type="entry name" value="ComF/GntX_DNA_util-trans"/>
</dbReference>
<dbReference type="CDD" id="cd06223">
    <property type="entry name" value="PRTases_typeI"/>
    <property type="match status" value="1"/>
</dbReference>
<dbReference type="PANTHER" id="PTHR47505:SF1">
    <property type="entry name" value="DNA UTILIZATION PROTEIN YHGH"/>
    <property type="match status" value="1"/>
</dbReference>
<dbReference type="InterPro" id="IPR000836">
    <property type="entry name" value="PRTase_dom"/>
</dbReference>
<evidence type="ECO:0000259" key="2">
    <source>
        <dbReference type="Pfam" id="PF00156"/>
    </source>
</evidence>
<dbReference type="InterPro" id="IPR029057">
    <property type="entry name" value="PRTase-like"/>
</dbReference>
<feature type="domain" description="Phosphoribosyltransferase" evidence="2">
    <location>
        <begin position="166"/>
        <end position="227"/>
    </location>
</feature>
<dbReference type="Pfam" id="PF00156">
    <property type="entry name" value="Pribosyltran"/>
    <property type="match status" value="1"/>
</dbReference>
<dbReference type="Gene3D" id="3.40.50.2020">
    <property type="match status" value="1"/>
</dbReference>
<dbReference type="STRING" id="692418.SAMN04488029_2193"/>
<evidence type="ECO:0000313" key="3">
    <source>
        <dbReference type="EMBL" id="SMD34814.1"/>
    </source>
</evidence>
<dbReference type="SUPFAM" id="SSF53271">
    <property type="entry name" value="PRTase-like"/>
    <property type="match status" value="1"/>
</dbReference>
<dbReference type="AlphaFoldDB" id="A0A1W2GE68"/>
<proteinExistence type="inferred from homology"/>
<keyword evidence="4" id="KW-1185">Reference proteome</keyword>
<dbReference type="EMBL" id="FWYF01000002">
    <property type="protein sequence ID" value="SMD34814.1"/>
    <property type="molecule type" value="Genomic_DNA"/>
</dbReference>
<comment type="similarity">
    <text evidence="1">Belongs to the ComF/GntX family.</text>
</comment>
<gene>
    <name evidence="3" type="ORF">SAMN04488029_2193</name>
</gene>
<protein>
    <submittedName>
        <fullName evidence="3">ComF family protein</fullName>
    </submittedName>
</protein>
<evidence type="ECO:0000256" key="1">
    <source>
        <dbReference type="ARBA" id="ARBA00008007"/>
    </source>
</evidence>
<dbReference type="Proteomes" id="UP000192472">
    <property type="component" value="Unassembled WGS sequence"/>
</dbReference>
<reference evidence="3 4" key="1">
    <citation type="submission" date="2017-04" db="EMBL/GenBank/DDBJ databases">
        <authorList>
            <person name="Afonso C.L."/>
            <person name="Miller P.J."/>
            <person name="Scott M.A."/>
            <person name="Spackman E."/>
            <person name="Goraichik I."/>
            <person name="Dimitrov K.M."/>
            <person name="Suarez D.L."/>
            <person name="Swayne D.E."/>
        </authorList>
    </citation>
    <scope>NUCLEOTIDE SEQUENCE [LARGE SCALE GENOMIC DNA]</scope>
    <source>
        <strain evidence="3 4">DSM 26133</strain>
    </source>
</reference>
<evidence type="ECO:0000313" key="4">
    <source>
        <dbReference type="Proteomes" id="UP000192472"/>
    </source>
</evidence>
<dbReference type="RefSeq" id="WP_084372857.1">
    <property type="nucleotide sequence ID" value="NZ_FWYF01000002.1"/>
</dbReference>
<organism evidence="3 4">
    <name type="scientific">Reichenbachiella faecimaris</name>
    <dbReference type="NCBI Taxonomy" id="692418"/>
    <lineage>
        <taxon>Bacteria</taxon>
        <taxon>Pseudomonadati</taxon>
        <taxon>Bacteroidota</taxon>
        <taxon>Cytophagia</taxon>
        <taxon>Cytophagales</taxon>
        <taxon>Reichenbachiellaceae</taxon>
        <taxon>Reichenbachiella</taxon>
    </lineage>
</organism>
<name>A0A1W2GE68_REIFA</name>